<dbReference type="PANTHER" id="PTHR42993">
    <property type="entry name" value="MAOC-LIKE DEHYDRATASE DOMAIN-CONTAINING PROTEIN"/>
    <property type="match status" value="1"/>
</dbReference>
<dbReference type="RefSeq" id="WP_057743956.1">
    <property type="nucleotide sequence ID" value="NZ_LJYG01000034.1"/>
</dbReference>
<dbReference type="InterPro" id="IPR029069">
    <property type="entry name" value="HotDog_dom_sf"/>
</dbReference>
<dbReference type="Gene3D" id="3.10.129.10">
    <property type="entry name" value="Hotdog Thioesterase"/>
    <property type="match status" value="1"/>
</dbReference>
<feature type="domain" description="MaoC-like" evidence="1">
    <location>
        <begin position="33"/>
        <end position="130"/>
    </location>
</feature>
<dbReference type="AlphaFoldDB" id="A0A0R3E0R0"/>
<evidence type="ECO:0000313" key="2">
    <source>
        <dbReference type="EMBL" id="KRQ15771.1"/>
    </source>
</evidence>
<accession>A0A0R3E0R0</accession>
<dbReference type="InterPro" id="IPR002539">
    <property type="entry name" value="MaoC-like_dom"/>
</dbReference>
<dbReference type="Proteomes" id="UP000051936">
    <property type="component" value="Unassembled WGS sequence"/>
</dbReference>
<evidence type="ECO:0000259" key="1">
    <source>
        <dbReference type="Pfam" id="PF01575"/>
    </source>
</evidence>
<comment type="caution">
    <text evidence="2">The sequence shown here is derived from an EMBL/GenBank/DDBJ whole genome shotgun (WGS) entry which is preliminary data.</text>
</comment>
<organism evidence="2 3">
    <name type="scientific">Bradyrhizobium manausense</name>
    <dbReference type="NCBI Taxonomy" id="989370"/>
    <lineage>
        <taxon>Bacteria</taxon>
        <taxon>Pseudomonadati</taxon>
        <taxon>Pseudomonadota</taxon>
        <taxon>Alphaproteobacteria</taxon>
        <taxon>Hyphomicrobiales</taxon>
        <taxon>Nitrobacteraceae</taxon>
        <taxon>Bradyrhizobium</taxon>
    </lineage>
</organism>
<dbReference type="OrthoDB" id="9801735at2"/>
<evidence type="ECO:0000313" key="3">
    <source>
        <dbReference type="Proteomes" id="UP000051936"/>
    </source>
</evidence>
<gene>
    <name evidence="2" type="ORF">AOQ71_07700</name>
</gene>
<proteinExistence type="predicted"/>
<name>A0A0R3E0R0_9BRAD</name>
<dbReference type="EMBL" id="LJYG01000034">
    <property type="protein sequence ID" value="KRQ15771.1"/>
    <property type="molecule type" value="Genomic_DNA"/>
</dbReference>
<protein>
    <recommendedName>
        <fullName evidence="1">MaoC-like domain-containing protein</fullName>
    </recommendedName>
</protein>
<sequence>MIQMPPDPEAPTQATALHVARAIDLADFVDNELAPGRWRSVTQDEVDRFVALTGDRNWVHTDMERARCELAGGATIVPGQLLLALVPALLQEAYVVIGAAQSRAAALRSVRFRFAVRCGDVFRLRARLTLVKARPRFVQVDASCDLELNSGDRALRSRRTDIFFN</sequence>
<dbReference type="SUPFAM" id="SSF54637">
    <property type="entry name" value="Thioesterase/thiol ester dehydrase-isomerase"/>
    <property type="match status" value="1"/>
</dbReference>
<dbReference type="PANTHER" id="PTHR42993:SF1">
    <property type="entry name" value="MAOC-LIKE DEHYDRATASE DOMAIN-CONTAINING PROTEIN"/>
    <property type="match status" value="1"/>
</dbReference>
<reference evidence="2 3" key="1">
    <citation type="submission" date="2015-09" db="EMBL/GenBank/DDBJ databases">
        <title>Draft Genome Sequence of Bradyrhizobium manausense Strain BR 3351T, a Novel Symbiotic Nitrogen-Fixing Alphaproteobacterium Isolated from Brazilian Amazon Rain Forest.</title>
        <authorList>
            <person name="De Araujo J.L."/>
            <person name="Zilli J.E."/>
        </authorList>
    </citation>
    <scope>NUCLEOTIDE SEQUENCE [LARGE SCALE GENOMIC DNA]</scope>
    <source>
        <strain evidence="2 3">BR3351</strain>
    </source>
</reference>
<keyword evidence="3" id="KW-1185">Reference proteome</keyword>
<dbReference type="STRING" id="989370.AOQ71_07700"/>
<dbReference type="Pfam" id="PF01575">
    <property type="entry name" value="MaoC_dehydratas"/>
    <property type="match status" value="1"/>
</dbReference>